<gene>
    <name evidence="1" type="ORF">SPELUC_LOCUS6836</name>
</gene>
<proteinExistence type="predicted"/>
<accession>A0ACA9MJT9</accession>
<dbReference type="EMBL" id="CAJVPW010008401">
    <property type="protein sequence ID" value="CAG8593288.1"/>
    <property type="molecule type" value="Genomic_DNA"/>
</dbReference>
<sequence>MPKEKGDYWKNYDEIIENGKVRYKCKLGCEGIWAKNETRLKEHSQICNGQSNASKNKQSTLDNFVRVVSKQDQKVYDILLTRAFISSGIPFNVIENPDFRFFLQKTNPSYTIPSRYRVSNNLLNQEYNYVNQTIYSDEDINVEETNKENYNDLNLLYDSDLNRINNNNSSDIDSLYEDSENSQDNSMDY</sequence>
<organism evidence="1 2">
    <name type="scientific">Cetraspora pellucida</name>
    <dbReference type="NCBI Taxonomy" id="1433469"/>
    <lineage>
        <taxon>Eukaryota</taxon>
        <taxon>Fungi</taxon>
        <taxon>Fungi incertae sedis</taxon>
        <taxon>Mucoromycota</taxon>
        <taxon>Glomeromycotina</taxon>
        <taxon>Glomeromycetes</taxon>
        <taxon>Diversisporales</taxon>
        <taxon>Gigasporaceae</taxon>
        <taxon>Cetraspora</taxon>
    </lineage>
</organism>
<keyword evidence="2" id="KW-1185">Reference proteome</keyword>
<dbReference type="Proteomes" id="UP000789366">
    <property type="component" value="Unassembled WGS sequence"/>
</dbReference>
<evidence type="ECO:0000313" key="1">
    <source>
        <dbReference type="EMBL" id="CAG8593288.1"/>
    </source>
</evidence>
<name>A0ACA9MJT9_9GLOM</name>
<comment type="caution">
    <text evidence="1">The sequence shown here is derived from an EMBL/GenBank/DDBJ whole genome shotgun (WGS) entry which is preliminary data.</text>
</comment>
<evidence type="ECO:0000313" key="2">
    <source>
        <dbReference type="Proteomes" id="UP000789366"/>
    </source>
</evidence>
<protein>
    <submittedName>
        <fullName evidence="1">3746_t:CDS:1</fullName>
    </submittedName>
</protein>
<reference evidence="1" key="1">
    <citation type="submission" date="2021-06" db="EMBL/GenBank/DDBJ databases">
        <authorList>
            <person name="Kallberg Y."/>
            <person name="Tangrot J."/>
            <person name="Rosling A."/>
        </authorList>
    </citation>
    <scope>NUCLEOTIDE SEQUENCE</scope>
    <source>
        <strain evidence="1">28 12/20/2015</strain>
    </source>
</reference>